<dbReference type="KEGG" id="tng:GSTEN00033711G001"/>
<gene>
    <name evidence="1" type="ORF">GSTENG00033711001</name>
</gene>
<dbReference type="AlphaFoldDB" id="Q4RIW0"/>
<reference evidence="1" key="1">
    <citation type="journal article" date="2004" name="Nature">
        <title>Genome duplication in the teleost fish Tetraodon nigroviridis reveals the early vertebrate proto-karyotype.</title>
        <authorList>
            <person name="Jaillon O."/>
            <person name="Aury J.-M."/>
            <person name="Brunet F."/>
            <person name="Petit J.-L."/>
            <person name="Stange-Thomann N."/>
            <person name="Mauceli E."/>
            <person name="Bouneau L."/>
            <person name="Fischer C."/>
            <person name="Ozouf-Costaz C."/>
            <person name="Bernot A."/>
            <person name="Nicaud S."/>
            <person name="Jaffe D."/>
            <person name="Fisher S."/>
            <person name="Lutfalla G."/>
            <person name="Dossat C."/>
            <person name="Segurens B."/>
            <person name="Dasilva C."/>
            <person name="Salanoubat M."/>
            <person name="Levy M."/>
            <person name="Boudet N."/>
            <person name="Castellano S."/>
            <person name="Anthouard V."/>
            <person name="Jubin C."/>
            <person name="Castelli V."/>
            <person name="Katinka M."/>
            <person name="Vacherie B."/>
            <person name="Biemont C."/>
            <person name="Skalli Z."/>
            <person name="Cattolico L."/>
            <person name="Poulain J."/>
            <person name="De Berardinis V."/>
            <person name="Cruaud C."/>
            <person name="Duprat S."/>
            <person name="Brottier P."/>
            <person name="Coutanceau J.-P."/>
            <person name="Gouzy J."/>
            <person name="Parra G."/>
            <person name="Lardier G."/>
            <person name="Chapple C."/>
            <person name="McKernan K.J."/>
            <person name="McEwan P."/>
            <person name="Bosak S."/>
            <person name="Kellis M."/>
            <person name="Volff J.-N."/>
            <person name="Guigo R."/>
            <person name="Zody M.C."/>
            <person name="Mesirov J."/>
            <person name="Lindblad-Toh K."/>
            <person name="Birren B."/>
            <person name="Nusbaum C."/>
            <person name="Kahn D."/>
            <person name="Robinson-Rechavi M."/>
            <person name="Laudet V."/>
            <person name="Schachter V."/>
            <person name="Quetier F."/>
            <person name="Saurin W."/>
            <person name="Scarpelli C."/>
            <person name="Wincker P."/>
            <person name="Lander E.S."/>
            <person name="Weissenbach J."/>
            <person name="Roest Crollius H."/>
        </authorList>
    </citation>
    <scope>NUCLEOTIDE SEQUENCE [LARGE SCALE GENOMIC DNA]</scope>
</reference>
<proteinExistence type="predicted"/>
<protein>
    <submittedName>
        <fullName evidence="1">(spotted green pufferfish) hypothetical protein</fullName>
    </submittedName>
</protein>
<accession>Q4RIW0</accession>
<organism evidence="1">
    <name type="scientific">Tetraodon nigroviridis</name>
    <name type="common">Spotted green pufferfish</name>
    <name type="synonym">Chelonodon nigroviridis</name>
    <dbReference type="NCBI Taxonomy" id="99883"/>
    <lineage>
        <taxon>Eukaryota</taxon>
        <taxon>Metazoa</taxon>
        <taxon>Chordata</taxon>
        <taxon>Craniata</taxon>
        <taxon>Vertebrata</taxon>
        <taxon>Euteleostomi</taxon>
        <taxon>Actinopterygii</taxon>
        <taxon>Neopterygii</taxon>
        <taxon>Teleostei</taxon>
        <taxon>Neoteleostei</taxon>
        <taxon>Acanthomorphata</taxon>
        <taxon>Eupercaria</taxon>
        <taxon>Tetraodontiformes</taxon>
        <taxon>Tetradontoidea</taxon>
        <taxon>Tetraodontidae</taxon>
        <taxon>Tetraodon</taxon>
    </lineage>
</organism>
<dbReference type="EMBL" id="CAAE01015041">
    <property type="protein sequence ID" value="CAG11672.1"/>
    <property type="molecule type" value="Genomic_DNA"/>
</dbReference>
<sequence>MRPGDAARPSGAPRRRLARLQLLQQHLSAPEMHGRSEVSGRAHWNRETGQVSLCCVQKVRRSKGLPARRQLQTHVHGPERIPASAAAEGCLDAVASADTLKQACSSRSKGTSRGTQRLQEFRFWGSWGWSMDPQLLPPPGQNLQLQRPSGTIGDELAQMFVPLWDLWELWDGGQVPVLVQSEPRPSFDPPGHWRLGNASMTAPSLLLSTAACSRHLRVPSISQLRLSSFKWLSQTDQNRRGRVSCRATGTRGGRLAVVPSVSLPLALLASALFQGPP</sequence>
<name>Q4RIW0_TETNG</name>
<comment type="caution">
    <text evidence="1">The sequence shown here is derived from an EMBL/GenBank/DDBJ whole genome shotgun (WGS) entry which is preliminary data.</text>
</comment>
<reference evidence="1" key="2">
    <citation type="submission" date="2004-02" db="EMBL/GenBank/DDBJ databases">
        <authorList>
            <consortium name="Genoscope"/>
            <consortium name="Whitehead Institute Centre for Genome Research"/>
        </authorList>
    </citation>
    <scope>NUCLEOTIDE SEQUENCE</scope>
</reference>
<evidence type="ECO:0000313" key="1">
    <source>
        <dbReference type="EMBL" id="CAG11672.1"/>
    </source>
</evidence>